<keyword evidence="13" id="KW-1185">Reference proteome</keyword>
<evidence type="ECO:0000256" key="2">
    <source>
        <dbReference type="ARBA" id="ARBA00005441"/>
    </source>
</evidence>
<keyword evidence="7" id="KW-0443">Lipid metabolism</keyword>
<evidence type="ECO:0000256" key="5">
    <source>
        <dbReference type="ARBA" id="ARBA00022919"/>
    </source>
</evidence>
<dbReference type="OrthoDB" id="422827at2759"/>
<dbReference type="InterPro" id="IPR025749">
    <property type="entry name" value="Sphingomyelin_synth-like_dom"/>
</dbReference>
<dbReference type="Pfam" id="PF14360">
    <property type="entry name" value="PAP2_C"/>
    <property type="match status" value="1"/>
</dbReference>
<dbReference type="InterPro" id="IPR045221">
    <property type="entry name" value="Sphingomyelin_synth-like"/>
</dbReference>
<dbReference type="GO" id="GO:0000139">
    <property type="term" value="C:Golgi membrane"/>
    <property type="evidence" value="ECO:0007669"/>
    <property type="project" value="TreeGrafter"/>
</dbReference>
<keyword evidence="8 10" id="KW-0472">Membrane</keyword>
<evidence type="ECO:0000256" key="6">
    <source>
        <dbReference type="ARBA" id="ARBA00022989"/>
    </source>
</evidence>
<feature type="transmembrane region" description="Helical" evidence="10">
    <location>
        <begin position="143"/>
        <end position="164"/>
    </location>
</feature>
<keyword evidence="6 10" id="KW-1133">Transmembrane helix</keyword>
<evidence type="ECO:0000313" key="13">
    <source>
        <dbReference type="Proteomes" id="UP000215902"/>
    </source>
</evidence>
<protein>
    <recommendedName>
        <fullName evidence="11">Sphingomyelin synthase-like domain-containing protein</fullName>
    </recommendedName>
</protein>
<dbReference type="GO" id="GO:0047493">
    <property type="term" value="F:ceramide cholinephosphotransferase activity"/>
    <property type="evidence" value="ECO:0007669"/>
    <property type="project" value="TreeGrafter"/>
</dbReference>
<feature type="region of interest" description="Disordered" evidence="9">
    <location>
        <begin position="1"/>
        <end position="20"/>
    </location>
</feature>
<evidence type="ECO:0000313" key="12">
    <source>
        <dbReference type="EMBL" id="PAA71713.1"/>
    </source>
</evidence>
<evidence type="ECO:0000256" key="10">
    <source>
        <dbReference type="SAM" id="Phobius"/>
    </source>
</evidence>
<keyword evidence="3" id="KW-0808">Transferase</keyword>
<feature type="transmembrane region" description="Helical" evidence="10">
    <location>
        <begin position="219"/>
        <end position="239"/>
    </location>
</feature>
<evidence type="ECO:0000259" key="11">
    <source>
        <dbReference type="Pfam" id="PF14360"/>
    </source>
</evidence>
<proteinExistence type="inferred from homology"/>
<name>A0A267FDD0_9PLAT</name>
<gene>
    <name evidence="12" type="ORF">BOX15_Mlig034588g1</name>
</gene>
<comment type="caution">
    <text evidence="12">The sequence shown here is derived from an EMBL/GenBank/DDBJ whole genome shotgun (WGS) entry which is preliminary data.</text>
</comment>
<dbReference type="STRING" id="282301.A0A267FDD0"/>
<feature type="region of interest" description="Disordered" evidence="9">
    <location>
        <begin position="25"/>
        <end position="59"/>
    </location>
</feature>
<keyword evidence="5" id="KW-0746">Sphingolipid metabolism</keyword>
<accession>A0A267FDD0</accession>
<feature type="domain" description="Sphingomyelin synthase-like" evidence="11">
    <location>
        <begin position="283"/>
        <end position="355"/>
    </location>
</feature>
<organism evidence="12 13">
    <name type="scientific">Macrostomum lignano</name>
    <dbReference type="NCBI Taxonomy" id="282301"/>
    <lineage>
        <taxon>Eukaryota</taxon>
        <taxon>Metazoa</taxon>
        <taxon>Spiralia</taxon>
        <taxon>Lophotrochozoa</taxon>
        <taxon>Platyhelminthes</taxon>
        <taxon>Rhabditophora</taxon>
        <taxon>Macrostomorpha</taxon>
        <taxon>Macrostomida</taxon>
        <taxon>Macrostomidae</taxon>
        <taxon>Macrostomum</taxon>
    </lineage>
</organism>
<evidence type="ECO:0000256" key="8">
    <source>
        <dbReference type="ARBA" id="ARBA00023136"/>
    </source>
</evidence>
<evidence type="ECO:0000256" key="1">
    <source>
        <dbReference type="ARBA" id="ARBA00004141"/>
    </source>
</evidence>
<dbReference type="GO" id="GO:0046513">
    <property type="term" value="P:ceramide biosynthetic process"/>
    <property type="evidence" value="ECO:0007669"/>
    <property type="project" value="TreeGrafter"/>
</dbReference>
<dbReference type="Proteomes" id="UP000215902">
    <property type="component" value="Unassembled WGS sequence"/>
</dbReference>
<dbReference type="PANTHER" id="PTHR21290">
    <property type="entry name" value="SPHINGOMYELIN SYNTHETASE"/>
    <property type="match status" value="1"/>
</dbReference>
<evidence type="ECO:0000256" key="7">
    <source>
        <dbReference type="ARBA" id="ARBA00023098"/>
    </source>
</evidence>
<comment type="subcellular location">
    <subcellularLocation>
        <location evidence="1">Membrane</location>
        <topology evidence="1">Multi-pass membrane protein</topology>
    </subcellularLocation>
</comment>
<dbReference type="GO" id="GO:0006686">
    <property type="term" value="P:sphingomyelin biosynthetic process"/>
    <property type="evidence" value="ECO:0007669"/>
    <property type="project" value="TreeGrafter"/>
</dbReference>
<dbReference type="AlphaFoldDB" id="A0A267FDD0"/>
<dbReference type="GO" id="GO:0033188">
    <property type="term" value="F:sphingomyelin synthase activity"/>
    <property type="evidence" value="ECO:0007669"/>
    <property type="project" value="TreeGrafter"/>
</dbReference>
<evidence type="ECO:0000256" key="4">
    <source>
        <dbReference type="ARBA" id="ARBA00022692"/>
    </source>
</evidence>
<dbReference type="GO" id="GO:0005886">
    <property type="term" value="C:plasma membrane"/>
    <property type="evidence" value="ECO:0007669"/>
    <property type="project" value="TreeGrafter"/>
</dbReference>
<evidence type="ECO:0000256" key="9">
    <source>
        <dbReference type="SAM" id="MobiDB-lite"/>
    </source>
</evidence>
<evidence type="ECO:0000256" key="3">
    <source>
        <dbReference type="ARBA" id="ARBA00022679"/>
    </source>
</evidence>
<dbReference type="GO" id="GO:0005789">
    <property type="term" value="C:endoplasmic reticulum membrane"/>
    <property type="evidence" value="ECO:0007669"/>
    <property type="project" value="TreeGrafter"/>
</dbReference>
<dbReference type="EMBL" id="NIVC01001145">
    <property type="protein sequence ID" value="PAA71713.1"/>
    <property type="molecule type" value="Genomic_DNA"/>
</dbReference>
<feature type="transmembrane region" description="Helical" evidence="10">
    <location>
        <begin position="184"/>
        <end position="207"/>
    </location>
</feature>
<feature type="compositionally biased region" description="Low complexity" evidence="9">
    <location>
        <begin position="27"/>
        <end position="58"/>
    </location>
</feature>
<reference evidence="12 13" key="1">
    <citation type="submission" date="2017-06" db="EMBL/GenBank/DDBJ databases">
        <title>A platform for efficient transgenesis in Macrostomum lignano, a flatworm model organism for stem cell research.</title>
        <authorList>
            <person name="Berezikov E."/>
        </authorList>
    </citation>
    <scope>NUCLEOTIDE SEQUENCE [LARGE SCALE GENOMIC DNA]</scope>
    <source>
        <strain evidence="12">DV1</strain>
        <tissue evidence="12">Whole organism</tissue>
    </source>
</reference>
<dbReference type="PANTHER" id="PTHR21290:SF27">
    <property type="entry name" value="PHOSPHATIDYLCHOLINE:CERAMIDE CHOLINEPHOSPHOTRANSFERASE 1"/>
    <property type="match status" value="1"/>
</dbReference>
<sequence length="434" mass="48005">MLGGHCTRLGSSSCSWHQPRRVSRGCSSGTMTATAAPATGPDASSAASTEPASTSGEAPFQQSNVGYCKQCSDALIDFSSNGYHPLSTAGADDSDEGKPSATLISMPTSSRCQASNGCEDDVVEESALEELATKPPSDFWRAFLALLFMFTGMTMTAVSLIFVHERVPSSPPLPDVLLTRVTHIPWALDVCEYLLIVTLAATYITAFLHRHRWVVLRRIFFMIGMLFSYRSVTIFVTALPNPSPTYYCEPKQSGSLGFEQIFARLLRLGSGGGFSINGNHVYCGDYIFSGHTAILTLGYLVIREYTSPRLTVLHWTSWIVSLTGVGFLVLSHGHYTIDIVLGYWITTRLWWMYHTAANFAGQRTHGYFRQACWWRAFLFFEADRRYSYGPLPYEFDLPWPTRIRAAAAAAHQLARCRHSAAELAAQTCHKLGLL</sequence>
<keyword evidence="4 10" id="KW-0812">Transmembrane</keyword>
<comment type="similarity">
    <text evidence="2">Belongs to the sphingomyelin synthase family.</text>
</comment>